<gene>
    <name evidence="9" type="ORF">IFM89_037534</name>
</gene>
<reference evidence="9 10" key="1">
    <citation type="submission" date="2020-10" db="EMBL/GenBank/DDBJ databases">
        <title>The Coptis chinensis genome and diversification of protoberbering-type alkaloids.</title>
        <authorList>
            <person name="Wang B."/>
            <person name="Shu S."/>
            <person name="Song C."/>
            <person name="Liu Y."/>
        </authorList>
    </citation>
    <scope>NUCLEOTIDE SEQUENCE [LARGE SCALE GENOMIC DNA]</scope>
    <source>
        <strain evidence="9">HL-2020</strain>
        <tissue evidence="9">Leaf</tissue>
    </source>
</reference>
<organism evidence="9 10">
    <name type="scientific">Coptis chinensis</name>
    <dbReference type="NCBI Taxonomy" id="261450"/>
    <lineage>
        <taxon>Eukaryota</taxon>
        <taxon>Viridiplantae</taxon>
        <taxon>Streptophyta</taxon>
        <taxon>Embryophyta</taxon>
        <taxon>Tracheophyta</taxon>
        <taxon>Spermatophyta</taxon>
        <taxon>Magnoliopsida</taxon>
        <taxon>Ranunculales</taxon>
        <taxon>Ranunculaceae</taxon>
        <taxon>Coptidoideae</taxon>
        <taxon>Coptis</taxon>
    </lineage>
</organism>
<dbReference type="AlphaFoldDB" id="A0A835HXN2"/>
<dbReference type="EMBL" id="JADFTS010000005">
    <property type="protein sequence ID" value="KAF9607606.1"/>
    <property type="molecule type" value="Genomic_DNA"/>
</dbReference>
<dbReference type="Proteomes" id="UP000631114">
    <property type="component" value="Unassembled WGS sequence"/>
</dbReference>
<sequence>MVEYFEGNSSIQTSDILYYEVLGIPLPELQVFKTLKVAFHHPTNMKIKLPKESTVGDLLNDLKRKVELSPPNAELRLLEIFYHKIYKIYPATEKIENINDQYWTLRAEEASCIFFVGH</sequence>
<comment type="caution">
    <text evidence="9">The sequence shown here is derived from an EMBL/GenBank/DDBJ whole genome shotgun (WGS) entry which is preliminary data.</text>
</comment>
<evidence type="ECO:0000256" key="4">
    <source>
        <dbReference type="ARBA" id="ARBA00022670"/>
    </source>
</evidence>
<evidence type="ECO:0000313" key="9">
    <source>
        <dbReference type="EMBL" id="KAF9607606.1"/>
    </source>
</evidence>
<dbReference type="OrthoDB" id="289038at2759"/>
<feature type="domain" description="Ubiquitin carboxyl-terminal hydrolase C-terminal" evidence="8">
    <location>
        <begin position="17"/>
        <end position="109"/>
    </location>
</feature>
<evidence type="ECO:0000259" key="8">
    <source>
        <dbReference type="Pfam" id="PF14533"/>
    </source>
</evidence>
<evidence type="ECO:0000256" key="7">
    <source>
        <dbReference type="ARBA" id="ARBA00022807"/>
    </source>
</evidence>
<evidence type="ECO:0000256" key="2">
    <source>
        <dbReference type="ARBA" id="ARBA00009085"/>
    </source>
</evidence>
<proteinExistence type="inferred from homology"/>
<keyword evidence="5" id="KW-0833">Ubl conjugation pathway</keyword>
<dbReference type="GO" id="GO:0006508">
    <property type="term" value="P:proteolysis"/>
    <property type="evidence" value="ECO:0007669"/>
    <property type="project" value="UniProtKB-KW"/>
</dbReference>
<evidence type="ECO:0000256" key="6">
    <source>
        <dbReference type="ARBA" id="ARBA00022801"/>
    </source>
</evidence>
<keyword evidence="6" id="KW-0378">Hydrolase</keyword>
<evidence type="ECO:0000256" key="1">
    <source>
        <dbReference type="ARBA" id="ARBA00000707"/>
    </source>
</evidence>
<evidence type="ECO:0000313" key="10">
    <source>
        <dbReference type="Proteomes" id="UP000631114"/>
    </source>
</evidence>
<name>A0A835HXN2_9MAGN</name>
<keyword evidence="4" id="KW-0645">Protease</keyword>
<comment type="similarity">
    <text evidence="2">Belongs to the peptidase C19 family.</text>
</comment>
<keyword evidence="7" id="KW-0788">Thiol protease</keyword>
<comment type="catalytic activity">
    <reaction evidence="1">
        <text>Thiol-dependent hydrolysis of ester, thioester, amide, peptide and isopeptide bonds formed by the C-terminal Gly of ubiquitin (a 76-residue protein attached to proteins as an intracellular targeting signal).</text>
        <dbReference type="EC" id="3.4.19.12"/>
    </reaction>
</comment>
<keyword evidence="10" id="KW-1185">Reference proteome</keyword>
<dbReference type="Pfam" id="PF14533">
    <property type="entry name" value="USP7_C2"/>
    <property type="match status" value="1"/>
</dbReference>
<dbReference type="EC" id="3.4.19.12" evidence="3"/>
<evidence type="ECO:0000256" key="3">
    <source>
        <dbReference type="ARBA" id="ARBA00012759"/>
    </source>
</evidence>
<dbReference type="GO" id="GO:0004843">
    <property type="term" value="F:cysteine-type deubiquitinase activity"/>
    <property type="evidence" value="ECO:0007669"/>
    <property type="project" value="UniProtKB-EC"/>
</dbReference>
<dbReference type="InterPro" id="IPR029346">
    <property type="entry name" value="USP_C"/>
</dbReference>
<accession>A0A835HXN2</accession>
<protein>
    <recommendedName>
        <fullName evidence="3">ubiquitinyl hydrolase 1</fullName>
        <ecNumber evidence="3">3.4.19.12</ecNumber>
    </recommendedName>
</protein>
<evidence type="ECO:0000256" key="5">
    <source>
        <dbReference type="ARBA" id="ARBA00022786"/>
    </source>
</evidence>